<evidence type="ECO:0000313" key="1">
    <source>
        <dbReference type="EMBL" id="EFA23030.1"/>
    </source>
</evidence>
<reference evidence="1 2" key="1">
    <citation type="submission" date="2009-11" db="EMBL/GenBank/DDBJ databases">
        <authorList>
            <person name="Weinstock G."/>
            <person name="Sodergren E."/>
            <person name="Clifton S."/>
            <person name="Fulton L."/>
            <person name="Fulton B."/>
            <person name="Courtney L."/>
            <person name="Fronick C."/>
            <person name="Harrison M."/>
            <person name="Strong C."/>
            <person name="Farmer C."/>
            <person name="Delahaunty K."/>
            <person name="Markovic C."/>
            <person name="Hall O."/>
            <person name="Minx P."/>
            <person name="Tomlinson C."/>
            <person name="Mitreva M."/>
            <person name="Nelson J."/>
            <person name="Hou S."/>
            <person name="Wollam A."/>
            <person name="Pepin K.H."/>
            <person name="Johnson M."/>
            <person name="Bhonagiri V."/>
            <person name="Nash W.E."/>
            <person name="Warren W."/>
            <person name="Chinwalla A."/>
            <person name="Mardis E.R."/>
            <person name="Wilson R.K."/>
        </authorList>
    </citation>
    <scope>NUCLEOTIDE SEQUENCE [LARGE SCALE GENOMIC DNA]</scope>
    <source>
        <strain evidence="1 2">DSM 20093</strain>
    </source>
</reference>
<organism evidence="1 2">
    <name type="scientific">Bifidobacterium gallicum DSM 20093 = LMG 11596</name>
    <dbReference type="NCBI Taxonomy" id="561180"/>
    <lineage>
        <taxon>Bacteria</taxon>
        <taxon>Bacillati</taxon>
        <taxon>Actinomycetota</taxon>
        <taxon>Actinomycetes</taxon>
        <taxon>Bifidobacteriales</taxon>
        <taxon>Bifidobacteriaceae</taxon>
        <taxon>Bifidobacterium</taxon>
    </lineage>
</organism>
<proteinExistence type="predicted"/>
<dbReference type="AlphaFoldDB" id="D1NTH6"/>
<evidence type="ECO:0000313" key="2">
    <source>
        <dbReference type="Proteomes" id="UP000003656"/>
    </source>
</evidence>
<dbReference type="EMBL" id="ABXB03000002">
    <property type="protein sequence ID" value="EFA23030.1"/>
    <property type="molecule type" value="Genomic_DNA"/>
</dbReference>
<gene>
    <name evidence="1" type="ORF">BIFGAL_03134</name>
</gene>
<comment type="caution">
    <text evidence="1">The sequence shown here is derived from an EMBL/GenBank/DDBJ whole genome shotgun (WGS) entry which is preliminary data.</text>
</comment>
<protein>
    <submittedName>
        <fullName evidence="1">Uncharacterized protein</fullName>
    </submittedName>
</protein>
<accession>D1NTH6</accession>
<sequence length="86" mass="9739">MNNSKYRSAFIERTRLWLNAVSSRVMMISTFKRSAVARMRSSSKSGSLESAALMQSIEEQSVTVQIVTMDWIAMRIASRPNRLAPI</sequence>
<name>D1NTH6_9BIFI</name>
<dbReference type="Proteomes" id="UP000003656">
    <property type="component" value="Unassembled WGS sequence"/>
</dbReference>